<sequence length="106" mass="11720">MPVWLWGPCLPPEPWMDVRGGEREEPEHERLSHELLGGSRGHLSSGVKLQPGLMQLCEFTVSEGDVKPLDLSELEGPPRLWASACGLLCNPSQEVTCPCWLISMAQ</sequence>
<organism evidence="1">
    <name type="scientific">Mus musculus</name>
    <name type="common">Mouse</name>
    <dbReference type="NCBI Taxonomy" id="10090"/>
    <lineage>
        <taxon>Eukaryota</taxon>
        <taxon>Metazoa</taxon>
        <taxon>Chordata</taxon>
        <taxon>Craniata</taxon>
        <taxon>Vertebrata</taxon>
        <taxon>Euteleostomi</taxon>
        <taxon>Mammalia</taxon>
        <taxon>Eutheria</taxon>
        <taxon>Euarchontoglires</taxon>
        <taxon>Glires</taxon>
        <taxon>Rodentia</taxon>
        <taxon>Myomorpha</taxon>
        <taxon>Muroidea</taxon>
        <taxon>Muridae</taxon>
        <taxon>Murinae</taxon>
        <taxon>Mus</taxon>
        <taxon>Mus</taxon>
    </lineage>
</organism>
<reference evidence="1" key="7">
    <citation type="journal article" date="2005" name="Science">
        <title>The Transcriptional Landscape of the Mammalian Genome.</title>
        <authorList>
            <consortium name="The FANTOM Consortium"/>
            <consortium name="Riken Genome Exploration Research Group and Genome Science Group (Genome Network Project Core Group)"/>
        </authorList>
    </citation>
    <scope>NUCLEOTIDE SEQUENCE</scope>
    <source>
        <strain evidence="1">C57BL/6J</strain>
        <tissue evidence="1">Inner ear</tissue>
    </source>
</reference>
<reference evidence="1" key="5">
    <citation type="journal article" date="2002" name="Nature">
        <title>Analysis of the mouse transcriptome based on functional annotation of 60,770 full-length cDNAs.</title>
        <authorList>
            <consortium name="The FANTOM Consortium and the RIKEN Genome Exploration Research Group Phase I and II Team"/>
        </authorList>
    </citation>
    <scope>NUCLEOTIDE SEQUENCE</scope>
    <source>
        <strain evidence="1">C57BL/6J</strain>
        <tissue evidence="1">Inner ear</tissue>
    </source>
</reference>
<name>Q3TYR2_MOUSE</name>
<dbReference type="AGR" id="MGI:3641624"/>
<proteinExistence type="evidence at transcript level"/>
<reference evidence="1" key="8">
    <citation type="journal article" date="2005" name="Science">
        <title>Antisense Transcription in the Mammalian Transcriptome.</title>
        <authorList>
            <consortium name="RIKEN Genome Exploration Research Group and Genome Science Group (Genome Network Project Core Group) and the FANTOM Consortium"/>
        </authorList>
    </citation>
    <scope>NUCLEOTIDE SEQUENCE</scope>
    <source>
        <strain evidence="1">C57BL/6J</strain>
        <tissue evidence="1">Inner ear</tissue>
    </source>
</reference>
<evidence type="ECO:0000313" key="1">
    <source>
        <dbReference type="EMBL" id="BAE34500.1"/>
    </source>
</evidence>
<dbReference type="AlphaFoldDB" id="Q3TYR2"/>
<protein>
    <submittedName>
        <fullName evidence="1">Uncharacterized protein</fullName>
    </submittedName>
</protein>
<reference evidence="1" key="3">
    <citation type="journal article" date="2000" name="Genome Res.">
        <title>RIKEN integrated sequence analysis (RISA) system--384-format sequencing pipeline with 384 multicapillary sequencer.</title>
        <authorList>
            <person name="Shibata K."/>
            <person name="Itoh M."/>
            <person name="Aizawa K."/>
            <person name="Nagaoka S."/>
            <person name="Sasaki N."/>
            <person name="Carninci P."/>
            <person name="Konno H."/>
            <person name="Akiyama J."/>
            <person name="Nishi K."/>
            <person name="Kitsunai T."/>
            <person name="Tashiro H."/>
            <person name="Itoh M."/>
            <person name="Sumi N."/>
            <person name="Ishii Y."/>
            <person name="Nakamura S."/>
            <person name="Hazama M."/>
            <person name="Nishine T."/>
            <person name="Harada A."/>
            <person name="Yamamoto R."/>
            <person name="Matsumoto H."/>
            <person name="Sakaguchi S."/>
            <person name="Ikegami T."/>
            <person name="Kashiwagi K."/>
            <person name="Fujiwake S."/>
            <person name="Inoue K."/>
            <person name="Togawa Y."/>
            <person name="Izawa M."/>
            <person name="Ohara E."/>
            <person name="Watahiki M."/>
            <person name="Yoneda Y."/>
            <person name="Ishikawa T."/>
            <person name="Ozawa K."/>
            <person name="Tanaka T."/>
            <person name="Matsuura S."/>
            <person name="Kawai J."/>
            <person name="Okazaki Y."/>
            <person name="Muramatsu M."/>
            <person name="Inoue Y."/>
            <person name="Kira A."/>
            <person name="Hayashizaki Y."/>
        </authorList>
    </citation>
    <scope>NUCLEOTIDE SEQUENCE</scope>
    <source>
        <strain evidence="1">C57BL/6J</strain>
        <tissue evidence="1">Inner ear</tissue>
    </source>
</reference>
<reference evidence="1" key="1">
    <citation type="journal article" date="1999" name="Methods Enzymol.">
        <title>High-efficiency full-length cDNA cloning.</title>
        <authorList>
            <person name="Carninci P."/>
            <person name="Hayashizaki Y."/>
        </authorList>
    </citation>
    <scope>NUCLEOTIDE SEQUENCE</scope>
    <source>
        <strain evidence="1">C57BL/6J</strain>
        <tissue evidence="1">Inner ear</tissue>
    </source>
</reference>
<dbReference type="MGI" id="MGI:3641624">
    <property type="gene designation" value="Gm10864"/>
</dbReference>
<reference evidence="1" key="6">
    <citation type="submission" date="2004-03" db="EMBL/GenBank/DDBJ databases">
        <authorList>
            <person name="Arakawa T."/>
            <person name="Carninci P."/>
            <person name="Fukuda S."/>
            <person name="Hashizume W."/>
            <person name="Hayashida K."/>
            <person name="Hori F."/>
            <person name="Iida J."/>
            <person name="Imamura K."/>
            <person name="Imotani K."/>
            <person name="Itoh M."/>
            <person name="Kanagawa S."/>
            <person name="Kawai J."/>
            <person name="Kojima M."/>
            <person name="Konno H."/>
            <person name="Murata M."/>
            <person name="Nakamura M."/>
            <person name="Ninomiya N."/>
            <person name="Nishiyori H."/>
            <person name="Nomura K."/>
            <person name="Ohno M."/>
            <person name="Sakazume N."/>
            <person name="Sano H."/>
            <person name="Sasaki D."/>
            <person name="Shibata K."/>
            <person name="Shiraki T."/>
            <person name="Tagami M."/>
            <person name="Tagami Y."/>
            <person name="Waki K."/>
            <person name="Watahiki A."/>
            <person name="Muramatsu M."/>
            <person name="Hayashizaki Y."/>
        </authorList>
    </citation>
    <scope>NUCLEOTIDE SEQUENCE</scope>
    <source>
        <strain evidence="1">C57BL/6J</strain>
        <tissue evidence="1">Inner ear</tissue>
    </source>
</reference>
<evidence type="ECO:0000313" key="2">
    <source>
        <dbReference type="MGI" id="MGI:3641624"/>
    </source>
</evidence>
<reference evidence="1" key="4">
    <citation type="journal article" date="2001" name="Nature">
        <title>Functional annotation of a full-length mouse cDNA collection.</title>
        <authorList>
            <consortium name="The RIKEN Genome Exploration Research Group Phase II Team and the FANTOM Consortium"/>
        </authorList>
    </citation>
    <scope>NUCLEOTIDE SEQUENCE</scope>
    <source>
        <strain evidence="1">C57BL/6J</strain>
        <tissue evidence="1">Inner ear</tissue>
    </source>
</reference>
<gene>
    <name evidence="2" type="primary">Gm10864</name>
</gene>
<reference evidence="1" key="2">
    <citation type="journal article" date="2000" name="Genome Res.">
        <title>Normalization and subtraction of cap-trapper-selected cDNAs to prepare full-length cDNA libraries for rapid discovery of new genes.</title>
        <authorList>
            <person name="Carninci P."/>
            <person name="Shibata Y."/>
            <person name="Hayatsu N."/>
            <person name="Sugahara Y."/>
            <person name="Shibata K."/>
            <person name="Itoh M."/>
            <person name="Konno H."/>
            <person name="Okazaki Y."/>
            <person name="Muramatsu M."/>
            <person name="Hayashizaki Y."/>
        </authorList>
    </citation>
    <scope>NUCLEOTIDE SEQUENCE</scope>
    <source>
        <strain evidence="1">C57BL/6J</strain>
        <tissue evidence="1">Inner ear</tissue>
    </source>
</reference>
<dbReference type="EMBL" id="AK158421">
    <property type="protein sequence ID" value="BAE34500.1"/>
    <property type="molecule type" value="mRNA"/>
</dbReference>
<accession>Q3TYR2</accession>